<keyword evidence="4 7" id="KW-0812">Transmembrane</keyword>
<evidence type="ECO:0000256" key="3">
    <source>
        <dbReference type="ARBA" id="ARBA00022475"/>
    </source>
</evidence>
<dbReference type="RefSeq" id="WP_286135902.1">
    <property type="nucleotide sequence ID" value="NZ_BRPL01000002.1"/>
</dbReference>
<keyword evidence="10" id="KW-1185">Reference proteome</keyword>
<dbReference type="InterPro" id="IPR020846">
    <property type="entry name" value="MFS_dom"/>
</dbReference>
<keyword evidence="5 7" id="KW-1133">Transmembrane helix</keyword>
<name>A0A9W6B0S8_9LACO</name>
<dbReference type="PANTHER" id="PTHR43414:SF1">
    <property type="entry name" value="PEPTIDE PERMEASE"/>
    <property type="match status" value="1"/>
</dbReference>
<evidence type="ECO:0000256" key="5">
    <source>
        <dbReference type="ARBA" id="ARBA00022989"/>
    </source>
</evidence>
<feature type="transmembrane region" description="Helical" evidence="7">
    <location>
        <begin position="81"/>
        <end position="100"/>
    </location>
</feature>
<dbReference type="SUPFAM" id="SSF103473">
    <property type="entry name" value="MFS general substrate transporter"/>
    <property type="match status" value="1"/>
</dbReference>
<keyword evidence="3" id="KW-1003">Cell membrane</keyword>
<dbReference type="GO" id="GO:0022857">
    <property type="term" value="F:transmembrane transporter activity"/>
    <property type="evidence" value="ECO:0007669"/>
    <property type="project" value="InterPro"/>
</dbReference>
<evidence type="ECO:0000256" key="7">
    <source>
        <dbReference type="SAM" id="Phobius"/>
    </source>
</evidence>
<dbReference type="PANTHER" id="PTHR43414">
    <property type="entry name" value="MULTIDRUG RESISTANCE PROTEIN MDTG"/>
    <property type="match status" value="1"/>
</dbReference>
<proteinExistence type="predicted"/>
<dbReference type="Gene3D" id="1.20.1250.20">
    <property type="entry name" value="MFS general substrate transporter like domains"/>
    <property type="match status" value="2"/>
</dbReference>
<accession>A0A9W6B0S8</accession>
<dbReference type="InterPro" id="IPR036259">
    <property type="entry name" value="MFS_trans_sf"/>
</dbReference>
<dbReference type="Proteomes" id="UP001144204">
    <property type="component" value="Unassembled WGS sequence"/>
</dbReference>
<evidence type="ECO:0000256" key="2">
    <source>
        <dbReference type="ARBA" id="ARBA00022448"/>
    </source>
</evidence>
<dbReference type="EMBL" id="BRPL01000002">
    <property type="protein sequence ID" value="GLB46441.1"/>
    <property type="molecule type" value="Genomic_DNA"/>
</dbReference>
<organism evidence="9 10">
    <name type="scientific">Philodulcilactobacillus myokoensis</name>
    <dbReference type="NCBI Taxonomy" id="2929573"/>
    <lineage>
        <taxon>Bacteria</taxon>
        <taxon>Bacillati</taxon>
        <taxon>Bacillota</taxon>
        <taxon>Bacilli</taxon>
        <taxon>Lactobacillales</taxon>
        <taxon>Lactobacillaceae</taxon>
        <taxon>Philodulcilactobacillus</taxon>
    </lineage>
</organism>
<feature type="transmembrane region" description="Helical" evidence="7">
    <location>
        <begin position="139"/>
        <end position="162"/>
    </location>
</feature>
<evidence type="ECO:0000313" key="9">
    <source>
        <dbReference type="EMBL" id="GLB46441.1"/>
    </source>
</evidence>
<evidence type="ECO:0000256" key="6">
    <source>
        <dbReference type="ARBA" id="ARBA00023136"/>
    </source>
</evidence>
<feature type="transmembrane region" description="Helical" evidence="7">
    <location>
        <begin position="12"/>
        <end position="37"/>
    </location>
</feature>
<sequence>MKQGVNWRRNLWILLFGTFITGVAFNEIIPFMSLFIIQLGHFTHNQLSILSGIVYAASFFVVAFTAPFWGAFADRHGRKRMILQTSLGSAVVIALMAFVTNVDQFIFLRFLQGVFDGVIPNSIALVATETPKKHVEWALSVLSIGYVGGMLIGPIIGGYLVAIFSIRLTFIITGLLLFAFFGLSALAVKENFTPPKNSKKMHFSIHVFRRFPKPRFIMWMLITTISIQICINLIFPIITLFVKQLMHNQGPISQVAGIISALPGIAMVMTSTPMGKYGENHGTGKVLMLGFWIGIIFYFPQGFATGVWMLGLFRFLNGISNAALFPAIQTLLAKNTPQQSTGMAFSLNQSAQAIGAVIGATFGGLISNLLGYRGVFFCAGIILIINLILLKLFVPELKKE</sequence>
<gene>
    <name evidence="9" type="ORF">WR164_04200</name>
</gene>
<protein>
    <submittedName>
        <fullName evidence="9">MFS transporter</fullName>
    </submittedName>
</protein>
<feature type="transmembrane region" description="Helical" evidence="7">
    <location>
        <begin position="49"/>
        <end position="69"/>
    </location>
</feature>
<feature type="transmembrane region" description="Helical" evidence="7">
    <location>
        <begin position="168"/>
        <end position="188"/>
    </location>
</feature>
<evidence type="ECO:0000313" key="10">
    <source>
        <dbReference type="Proteomes" id="UP001144204"/>
    </source>
</evidence>
<comment type="caution">
    <text evidence="9">The sequence shown here is derived from an EMBL/GenBank/DDBJ whole genome shotgun (WGS) entry which is preliminary data.</text>
</comment>
<keyword evidence="2" id="KW-0813">Transport</keyword>
<evidence type="ECO:0000259" key="8">
    <source>
        <dbReference type="PROSITE" id="PS50850"/>
    </source>
</evidence>
<reference evidence="9" key="1">
    <citation type="submission" date="2022-07" db="EMBL/GenBank/DDBJ databases">
        <authorList>
            <person name="Kouya T."/>
            <person name="Ishiyama Y."/>
        </authorList>
    </citation>
    <scope>NUCLEOTIDE SEQUENCE</scope>
    <source>
        <strain evidence="9">WR16-4</strain>
    </source>
</reference>
<feature type="transmembrane region" description="Helical" evidence="7">
    <location>
        <begin position="216"/>
        <end position="242"/>
    </location>
</feature>
<dbReference type="GO" id="GO:0005886">
    <property type="term" value="C:plasma membrane"/>
    <property type="evidence" value="ECO:0007669"/>
    <property type="project" value="UniProtKB-SubCell"/>
</dbReference>
<dbReference type="Pfam" id="PF07690">
    <property type="entry name" value="MFS_1"/>
    <property type="match status" value="2"/>
</dbReference>
<reference evidence="9" key="2">
    <citation type="journal article" date="2023" name="PLoS ONE">
        <title>Philodulcilactobacillus myokoensis gen. nov., sp. nov., a fructophilic, acidophilic, and agar-phobic lactic acid bacterium isolated from fermented vegetable extracts.</title>
        <authorList>
            <person name="Kouya T."/>
            <person name="Ishiyama Y."/>
            <person name="Ohashi S."/>
            <person name="Kumakubo R."/>
            <person name="Yamazaki T."/>
            <person name="Otaki T."/>
        </authorList>
    </citation>
    <scope>NUCLEOTIDE SEQUENCE</scope>
    <source>
        <strain evidence="9">WR16-4</strain>
    </source>
</reference>
<feature type="transmembrane region" description="Helical" evidence="7">
    <location>
        <begin position="372"/>
        <end position="394"/>
    </location>
</feature>
<comment type="subcellular location">
    <subcellularLocation>
        <location evidence="1">Cell membrane</location>
        <topology evidence="1">Multi-pass membrane protein</topology>
    </subcellularLocation>
</comment>
<feature type="transmembrane region" description="Helical" evidence="7">
    <location>
        <begin position="254"/>
        <end position="274"/>
    </location>
</feature>
<evidence type="ECO:0000256" key="1">
    <source>
        <dbReference type="ARBA" id="ARBA00004651"/>
    </source>
</evidence>
<evidence type="ECO:0000256" key="4">
    <source>
        <dbReference type="ARBA" id="ARBA00022692"/>
    </source>
</evidence>
<keyword evidence="6 7" id="KW-0472">Membrane</keyword>
<feature type="transmembrane region" description="Helical" evidence="7">
    <location>
        <begin position="315"/>
        <end position="333"/>
    </location>
</feature>
<dbReference type="PROSITE" id="PS50850">
    <property type="entry name" value="MFS"/>
    <property type="match status" value="1"/>
</dbReference>
<feature type="domain" description="Major facilitator superfamily (MFS) profile" evidence="8">
    <location>
        <begin position="10"/>
        <end position="398"/>
    </location>
</feature>
<feature type="transmembrane region" description="Helical" evidence="7">
    <location>
        <begin position="345"/>
        <end position="366"/>
    </location>
</feature>
<dbReference type="InterPro" id="IPR011701">
    <property type="entry name" value="MFS"/>
</dbReference>
<dbReference type="AlphaFoldDB" id="A0A9W6B0S8"/>
<feature type="transmembrane region" description="Helical" evidence="7">
    <location>
        <begin position="286"/>
        <end position="309"/>
    </location>
</feature>